<dbReference type="GeneID" id="87861307"/>
<evidence type="ECO:0000313" key="2">
    <source>
        <dbReference type="Proteomes" id="UP001278500"/>
    </source>
</evidence>
<name>A0AAE0JK48_9PEZI</name>
<dbReference type="EMBL" id="JAUEPP010000002">
    <property type="protein sequence ID" value="KAK3350883.1"/>
    <property type="molecule type" value="Genomic_DNA"/>
</dbReference>
<protein>
    <submittedName>
        <fullName evidence="1">Uncharacterized protein</fullName>
    </submittedName>
</protein>
<gene>
    <name evidence="1" type="ORF">B0H65DRAFT_418611</name>
</gene>
<proteinExistence type="predicted"/>
<dbReference type="Proteomes" id="UP001278500">
    <property type="component" value="Unassembled WGS sequence"/>
</dbReference>
<keyword evidence="2" id="KW-1185">Reference proteome</keyword>
<accession>A0AAE0JK48</accession>
<feature type="non-terminal residue" evidence="1">
    <location>
        <position position="1"/>
    </location>
</feature>
<reference evidence="1" key="1">
    <citation type="journal article" date="2023" name="Mol. Phylogenet. Evol.">
        <title>Genome-scale phylogeny and comparative genomics of the fungal order Sordariales.</title>
        <authorList>
            <person name="Hensen N."/>
            <person name="Bonometti L."/>
            <person name="Westerberg I."/>
            <person name="Brannstrom I.O."/>
            <person name="Guillou S."/>
            <person name="Cros-Aarteil S."/>
            <person name="Calhoun S."/>
            <person name="Haridas S."/>
            <person name="Kuo A."/>
            <person name="Mondo S."/>
            <person name="Pangilinan J."/>
            <person name="Riley R."/>
            <person name="LaButti K."/>
            <person name="Andreopoulos B."/>
            <person name="Lipzen A."/>
            <person name="Chen C."/>
            <person name="Yan M."/>
            <person name="Daum C."/>
            <person name="Ng V."/>
            <person name="Clum A."/>
            <person name="Steindorff A."/>
            <person name="Ohm R.A."/>
            <person name="Martin F."/>
            <person name="Silar P."/>
            <person name="Natvig D.O."/>
            <person name="Lalanne C."/>
            <person name="Gautier V."/>
            <person name="Ament-Velasquez S.L."/>
            <person name="Kruys A."/>
            <person name="Hutchinson M.I."/>
            <person name="Powell A.J."/>
            <person name="Barry K."/>
            <person name="Miller A.N."/>
            <person name="Grigoriev I.V."/>
            <person name="Debuchy R."/>
            <person name="Gladieux P."/>
            <person name="Hiltunen Thoren M."/>
            <person name="Johannesson H."/>
        </authorList>
    </citation>
    <scope>NUCLEOTIDE SEQUENCE</scope>
    <source>
        <strain evidence="1">CBS 560.94</strain>
    </source>
</reference>
<organism evidence="1 2">
    <name type="scientific">Neurospora tetraspora</name>
    <dbReference type="NCBI Taxonomy" id="94610"/>
    <lineage>
        <taxon>Eukaryota</taxon>
        <taxon>Fungi</taxon>
        <taxon>Dikarya</taxon>
        <taxon>Ascomycota</taxon>
        <taxon>Pezizomycotina</taxon>
        <taxon>Sordariomycetes</taxon>
        <taxon>Sordariomycetidae</taxon>
        <taxon>Sordariales</taxon>
        <taxon>Sordariaceae</taxon>
        <taxon>Neurospora</taxon>
    </lineage>
</organism>
<dbReference type="RefSeq" id="XP_062684178.1">
    <property type="nucleotide sequence ID" value="XM_062824153.1"/>
</dbReference>
<reference evidence="1" key="2">
    <citation type="submission" date="2023-06" db="EMBL/GenBank/DDBJ databases">
        <authorList>
            <consortium name="Lawrence Berkeley National Laboratory"/>
            <person name="Haridas S."/>
            <person name="Hensen N."/>
            <person name="Bonometti L."/>
            <person name="Westerberg I."/>
            <person name="Brannstrom I.O."/>
            <person name="Guillou S."/>
            <person name="Cros-Aarteil S."/>
            <person name="Calhoun S."/>
            <person name="Kuo A."/>
            <person name="Mondo S."/>
            <person name="Pangilinan J."/>
            <person name="Riley R."/>
            <person name="Labutti K."/>
            <person name="Andreopoulos B."/>
            <person name="Lipzen A."/>
            <person name="Chen C."/>
            <person name="Yanf M."/>
            <person name="Daum C."/>
            <person name="Ng V."/>
            <person name="Clum A."/>
            <person name="Steindorff A."/>
            <person name="Ohm R."/>
            <person name="Martin F."/>
            <person name="Silar P."/>
            <person name="Natvig D."/>
            <person name="Lalanne C."/>
            <person name="Gautier V."/>
            <person name="Ament-Velasquez S.L."/>
            <person name="Kruys A."/>
            <person name="Hutchinson M.I."/>
            <person name="Powell A.J."/>
            <person name="Barry K."/>
            <person name="Miller A.N."/>
            <person name="Grigoriev I.V."/>
            <person name="Debuchy R."/>
            <person name="Gladieux P."/>
            <person name="Thoren M.H."/>
            <person name="Johannesson H."/>
        </authorList>
    </citation>
    <scope>NUCLEOTIDE SEQUENCE</scope>
    <source>
        <strain evidence="1">CBS 560.94</strain>
    </source>
</reference>
<dbReference type="AlphaFoldDB" id="A0AAE0JK48"/>
<comment type="caution">
    <text evidence="1">The sequence shown here is derived from an EMBL/GenBank/DDBJ whole genome shotgun (WGS) entry which is preliminary data.</text>
</comment>
<evidence type="ECO:0000313" key="1">
    <source>
        <dbReference type="EMBL" id="KAK3350883.1"/>
    </source>
</evidence>
<sequence>SKKLGPRSLMSSPSLKLLIADGVVFSAEQRTPGPCRPSFILSHAGFIDGTDVEQREQ</sequence>